<reference evidence="2" key="1">
    <citation type="submission" date="2020-07" db="EMBL/GenBank/DDBJ databases">
        <authorList>
            <person name="Lin J."/>
        </authorList>
    </citation>
    <scope>NUCLEOTIDE SEQUENCE</scope>
</reference>
<dbReference type="EMBL" id="LR862136">
    <property type="protein sequence ID" value="CAD1843154.1"/>
    <property type="molecule type" value="Genomic_DNA"/>
</dbReference>
<name>A0A6V7QJ29_ANACO</name>
<feature type="compositionally biased region" description="Basic and acidic residues" evidence="1">
    <location>
        <begin position="42"/>
        <end position="59"/>
    </location>
</feature>
<organism evidence="2">
    <name type="scientific">Ananas comosus var. bracteatus</name>
    <name type="common">red pineapple</name>
    <dbReference type="NCBI Taxonomy" id="296719"/>
    <lineage>
        <taxon>Eukaryota</taxon>
        <taxon>Viridiplantae</taxon>
        <taxon>Streptophyta</taxon>
        <taxon>Embryophyta</taxon>
        <taxon>Tracheophyta</taxon>
        <taxon>Spermatophyta</taxon>
        <taxon>Magnoliopsida</taxon>
        <taxon>Liliopsida</taxon>
        <taxon>Poales</taxon>
        <taxon>Bromeliaceae</taxon>
        <taxon>Bromelioideae</taxon>
        <taxon>Ananas</taxon>
    </lineage>
</organism>
<accession>A0A6V7QJ29</accession>
<dbReference type="AlphaFoldDB" id="A0A6V7QJ29"/>
<gene>
    <name evidence="2" type="ORF">CB5_LOCUS26365</name>
</gene>
<feature type="compositionally biased region" description="Low complexity" evidence="1">
    <location>
        <begin position="253"/>
        <end position="262"/>
    </location>
</feature>
<sequence length="322" mass="35653">MVVMRLSPWSPLPATATATKKKKRGKVTVAVARLAPLPFPRRGKDGEVDRRGSAWERGRRGPGRCRCSRGRRCGGRRSGETAARFPVGTGGSRRGGRMGGGRRSKPFELGPVSVSLSLSVLCGSQQEGKGRGSKPEEIGRATVNLKSPHHLEERGWTSDAILYVNFNFVEVTRSQEIKETPSIRDEQMINKKKSKQKEATTDEQQTDASFTSNSEIIGLDQLLQLADESDKRRSRDNDNGKDYNEKESKKSQDSSSQIIPQSVTGNEVSESNEDEILLVTGKIRNLSAETHKRKSKLKSFFASIDNEMRVQAERALARPSLQ</sequence>
<evidence type="ECO:0000313" key="2">
    <source>
        <dbReference type="EMBL" id="CAD1843154.1"/>
    </source>
</evidence>
<feature type="compositionally biased region" description="Basic and acidic residues" evidence="1">
    <location>
        <begin position="179"/>
        <end position="189"/>
    </location>
</feature>
<proteinExistence type="predicted"/>
<feature type="region of interest" description="Disordered" evidence="1">
    <location>
        <begin position="1"/>
        <end position="24"/>
    </location>
</feature>
<feature type="region of interest" description="Disordered" evidence="1">
    <location>
        <begin position="179"/>
        <end position="273"/>
    </location>
</feature>
<feature type="region of interest" description="Disordered" evidence="1">
    <location>
        <begin position="38"/>
        <end position="109"/>
    </location>
</feature>
<evidence type="ECO:0000256" key="1">
    <source>
        <dbReference type="SAM" id="MobiDB-lite"/>
    </source>
</evidence>
<feature type="compositionally biased region" description="Basic residues" evidence="1">
    <location>
        <begin position="60"/>
        <end position="75"/>
    </location>
</feature>
<protein>
    <submittedName>
        <fullName evidence="2">Uncharacterized protein</fullName>
    </submittedName>
</protein>
<feature type="compositionally biased region" description="Polar residues" evidence="1">
    <location>
        <begin position="202"/>
        <end position="215"/>
    </location>
</feature>
<feature type="compositionally biased region" description="Basic and acidic residues" evidence="1">
    <location>
        <begin position="228"/>
        <end position="252"/>
    </location>
</feature>
<feature type="compositionally biased region" description="Basic residues" evidence="1">
    <location>
        <begin position="94"/>
        <end position="104"/>
    </location>
</feature>